<evidence type="ECO:0000256" key="2">
    <source>
        <dbReference type="ARBA" id="ARBA00023136"/>
    </source>
</evidence>
<dbReference type="OrthoDB" id="5173551at2"/>
<dbReference type="InterPro" id="IPR011047">
    <property type="entry name" value="Quinoprotein_ADH-like_sf"/>
</dbReference>
<dbReference type="KEGG" id="rhf:EUB48_11390"/>
<dbReference type="InterPro" id="IPR002372">
    <property type="entry name" value="PQQ_rpt_dom"/>
</dbReference>
<dbReference type="GO" id="GO:0009279">
    <property type="term" value="C:cell outer membrane"/>
    <property type="evidence" value="ECO:0007669"/>
    <property type="project" value="UniProtKB-SubCell"/>
</dbReference>
<dbReference type="EMBL" id="CP035503">
    <property type="protein sequence ID" value="QDL37804.1"/>
    <property type="molecule type" value="Genomic_DNA"/>
</dbReference>
<dbReference type="SMART" id="SM00564">
    <property type="entry name" value="PQQ"/>
    <property type="match status" value="5"/>
</dbReference>
<evidence type="ECO:0000313" key="7">
    <source>
        <dbReference type="Proteomes" id="UP000316798"/>
    </source>
</evidence>
<evidence type="ECO:0000313" key="6">
    <source>
        <dbReference type="EMBL" id="QDL37804.1"/>
    </source>
</evidence>
<feature type="signal peptide" evidence="4">
    <location>
        <begin position="1"/>
        <end position="20"/>
    </location>
</feature>
<evidence type="ECO:0000259" key="5">
    <source>
        <dbReference type="Pfam" id="PF13360"/>
    </source>
</evidence>
<feature type="domain" description="Pyrrolo-quinoline quinone repeat" evidence="5">
    <location>
        <begin position="73"/>
        <end position="301"/>
    </location>
</feature>
<dbReference type="InterPro" id="IPR018391">
    <property type="entry name" value="PQQ_b-propeller_rpt"/>
</dbReference>
<keyword evidence="1 4" id="KW-0732">Signal</keyword>
<keyword evidence="3 4" id="KW-0998">Cell outer membrane</keyword>
<dbReference type="Pfam" id="PF13360">
    <property type="entry name" value="PQQ_2"/>
    <property type="match status" value="1"/>
</dbReference>
<dbReference type="SUPFAM" id="SSF50998">
    <property type="entry name" value="Quinoprotein alcohol dehydrogenase-like"/>
    <property type="match status" value="1"/>
</dbReference>
<keyword evidence="7" id="KW-1185">Reference proteome</keyword>
<sequence length="375" mass="38812" precursor="true">MPSALAPRALVAIVFVASLAACSSGSPPPKPTPLAPNEALIGVRQVWTAHVGAIDFPLDVNVNGNTVTLAGAGGTVAAIDARTGRDLWRTSVRTPIAAGVGSDGKLAAVVTTGNELVALQGGRELWRQKLQAQAYTAPLVAGARVFVLAADRSVSAYDGQSGRRLWLQKPPSEPLILRQGGVLLAVGDTLVVGLSGRMVGLNPLNGSLRWEAPIASPRGTNDIERLADLVSPVSRVGNEVCARAFQTAVGCVDAVRGAVLWTRPANGAQGLQGDDRLLFGTEMDGKVVAWRRANGEQAWSTDSLKYRGLSAPLALGRSVVVGDSAGFVHLLSREDGSLLTRLTTDGSAVVAAPVAAGNTLVVVTRNGGVYGFQPE</sequence>
<comment type="subunit">
    <text evidence="4">Part of the Bam complex.</text>
</comment>
<dbReference type="PANTHER" id="PTHR34512:SF30">
    <property type="entry name" value="OUTER MEMBRANE PROTEIN ASSEMBLY FACTOR BAMB"/>
    <property type="match status" value="1"/>
</dbReference>
<gene>
    <name evidence="4 6" type="primary">bamB</name>
    <name evidence="6" type="ORF">EUB48_11390</name>
</gene>
<comment type="subcellular location">
    <subcellularLocation>
        <location evidence="4">Cell outer membrane</location>
    </subcellularLocation>
</comment>
<dbReference type="GO" id="GO:0051205">
    <property type="term" value="P:protein insertion into membrane"/>
    <property type="evidence" value="ECO:0007669"/>
    <property type="project" value="UniProtKB-UniRule"/>
</dbReference>
<dbReference type="PANTHER" id="PTHR34512">
    <property type="entry name" value="CELL SURFACE PROTEIN"/>
    <property type="match status" value="1"/>
</dbReference>
<evidence type="ECO:0000256" key="1">
    <source>
        <dbReference type="ARBA" id="ARBA00022729"/>
    </source>
</evidence>
<dbReference type="RefSeq" id="WP_142819231.1">
    <property type="nucleotide sequence ID" value="NZ_CP035503.1"/>
</dbReference>
<dbReference type="AlphaFoldDB" id="A0A515DBK5"/>
<comment type="function">
    <text evidence="4">Part of the outer membrane protein assembly complex, which is involved in assembly and insertion of beta-barrel proteins into the outer membrane.</text>
</comment>
<keyword evidence="2 4" id="KW-0472">Membrane</keyword>
<evidence type="ECO:0000256" key="3">
    <source>
        <dbReference type="ARBA" id="ARBA00023237"/>
    </source>
</evidence>
<dbReference type="Gene3D" id="2.130.10.10">
    <property type="entry name" value="YVTN repeat-like/Quinoprotein amine dehydrogenase"/>
    <property type="match status" value="1"/>
</dbReference>
<dbReference type="InterPro" id="IPR015943">
    <property type="entry name" value="WD40/YVTN_repeat-like_dom_sf"/>
</dbReference>
<reference evidence="6 7" key="1">
    <citation type="submission" date="2019-01" db="EMBL/GenBank/DDBJ databases">
        <title>Genomic insights into a novel species Rhodoferax sp.</title>
        <authorList>
            <person name="Jin L."/>
        </authorList>
    </citation>
    <scope>NUCLEOTIDE SEQUENCE [LARGE SCALE GENOMIC DNA]</scope>
    <source>
        <strain evidence="6 7">CHu59-6-5</strain>
    </source>
</reference>
<dbReference type="GO" id="GO:0043165">
    <property type="term" value="P:Gram-negative-bacterium-type cell outer membrane assembly"/>
    <property type="evidence" value="ECO:0007669"/>
    <property type="project" value="UniProtKB-UniRule"/>
</dbReference>
<comment type="similarity">
    <text evidence="4">Belongs to the BamB family.</text>
</comment>
<dbReference type="HAMAP" id="MF_00923">
    <property type="entry name" value="OM_assembly_BamB"/>
    <property type="match status" value="1"/>
</dbReference>
<protein>
    <recommendedName>
        <fullName evidence="4">Outer membrane protein assembly factor BamB</fullName>
    </recommendedName>
</protein>
<dbReference type="InterPro" id="IPR017687">
    <property type="entry name" value="BamB"/>
</dbReference>
<proteinExistence type="inferred from homology"/>
<dbReference type="NCBIfam" id="TIGR03300">
    <property type="entry name" value="assembly_YfgL"/>
    <property type="match status" value="1"/>
</dbReference>
<organism evidence="6 7">
    <name type="scientific">Rhodoferax sediminis</name>
    <dbReference type="NCBI Taxonomy" id="2509614"/>
    <lineage>
        <taxon>Bacteria</taxon>
        <taxon>Pseudomonadati</taxon>
        <taxon>Pseudomonadota</taxon>
        <taxon>Betaproteobacteria</taxon>
        <taxon>Burkholderiales</taxon>
        <taxon>Comamonadaceae</taxon>
        <taxon>Rhodoferax</taxon>
    </lineage>
</organism>
<dbReference type="Proteomes" id="UP000316798">
    <property type="component" value="Chromosome"/>
</dbReference>
<name>A0A515DBK5_9BURK</name>
<feature type="chain" id="PRO_5022276962" description="Outer membrane protein assembly factor BamB" evidence="4">
    <location>
        <begin position="21"/>
        <end position="375"/>
    </location>
</feature>
<evidence type="ECO:0000256" key="4">
    <source>
        <dbReference type="HAMAP-Rule" id="MF_00923"/>
    </source>
</evidence>
<accession>A0A515DBK5</accession>